<evidence type="ECO:0000256" key="1">
    <source>
        <dbReference type="ARBA" id="ARBA00006699"/>
    </source>
</evidence>
<dbReference type="PROSITE" id="PS51318">
    <property type="entry name" value="TAT"/>
    <property type="match status" value="1"/>
</dbReference>
<name>A0A3A9VZ70_9ACTN</name>
<evidence type="ECO:0000256" key="5">
    <source>
        <dbReference type="SAM" id="SignalP"/>
    </source>
</evidence>
<feature type="domain" description="Polysaccharide lyase 8 N-terminal alpha-helical" evidence="8">
    <location>
        <begin position="58"/>
        <end position="376"/>
    </location>
</feature>
<dbReference type="RefSeq" id="WP_120698777.1">
    <property type="nucleotide sequence ID" value="NZ_RBDX01000021.1"/>
</dbReference>
<dbReference type="PANTHER" id="PTHR38481">
    <property type="entry name" value="HYALURONATE LYASE"/>
    <property type="match status" value="1"/>
</dbReference>
<dbReference type="OrthoDB" id="6636047at2"/>
<dbReference type="Proteomes" id="UP000268652">
    <property type="component" value="Unassembled WGS sequence"/>
</dbReference>
<feature type="active site" evidence="4">
    <location>
        <position position="337"/>
    </location>
</feature>
<feature type="domain" description="Polysaccharide lyase family 8 central" evidence="6">
    <location>
        <begin position="420"/>
        <end position="725"/>
    </location>
</feature>
<dbReference type="AlphaFoldDB" id="A0A3A9VZ70"/>
<dbReference type="PANTHER" id="PTHR38481:SF1">
    <property type="entry name" value="HYALURONATE LYASE"/>
    <property type="match status" value="1"/>
</dbReference>
<proteinExistence type="inferred from homology"/>
<dbReference type="Gene3D" id="1.50.10.100">
    <property type="entry name" value="Chondroitin AC/alginate lyase"/>
    <property type="match status" value="1"/>
</dbReference>
<feature type="signal peptide" evidence="5">
    <location>
        <begin position="1"/>
        <end position="28"/>
    </location>
</feature>
<accession>A0A3A9VZ70</accession>
<dbReference type="SUPFAM" id="SSF49863">
    <property type="entry name" value="Hyaluronate lyase-like, C-terminal domain"/>
    <property type="match status" value="1"/>
</dbReference>
<dbReference type="SUPFAM" id="SSF74650">
    <property type="entry name" value="Galactose mutarotase-like"/>
    <property type="match status" value="1"/>
</dbReference>
<dbReference type="InterPro" id="IPR008929">
    <property type="entry name" value="Chondroitin_lyas"/>
</dbReference>
<evidence type="ECO:0000259" key="6">
    <source>
        <dbReference type="Pfam" id="PF02278"/>
    </source>
</evidence>
<dbReference type="EMBL" id="RBDY01000018">
    <property type="protein sequence ID" value="RKN18635.1"/>
    <property type="molecule type" value="Genomic_DNA"/>
</dbReference>
<dbReference type="GO" id="GO:0030246">
    <property type="term" value="F:carbohydrate binding"/>
    <property type="evidence" value="ECO:0007669"/>
    <property type="project" value="InterPro"/>
</dbReference>
<evidence type="ECO:0000313" key="11">
    <source>
        <dbReference type="Proteomes" id="UP000268652"/>
    </source>
</evidence>
<sequence length="851" mass="90332">MRLSRRALLSAVPAAPLLAGALNSPAQAAPRGADHERILANTVALLAGTPESNARPETAAKLAAIDTTARDRLAALDAAGPGELFLGVPLGENDAHLTTSFRYLAEIALATRVPGGPASDLPGNTAVRSRVIDALAWLHATHYGDQSTGYYGNWHNWEIGISTHLSRALVLLADDLAAQRPDLTPALVATMDAYLRNGEDGDVDLDSRFHTGANLADITTNRVLQGAVLDDAARVTKAVADHLTVYATIDPYDLRHGVTDGFYADGSFIQHASVAYTGSYGTSLLTRVVQTIKILQGTGHGPEDGLNGLVSTVTGWLADGFAPVIHEGWMMELVRGRAVSRTTTGYAAVATVVEAVVDLSAHATGAEADALKGYVKHVRETSRAPLDPTAFLSPVSVGRYADILADASIPAADLNPPARHAAFNAMDKTVHRRPGYAFALARSSSRISKYEYMNGENLMPWFQGEGAHHLYLSGQDQTSGHGTAFYATVSPTRLAGVTAPVEERRTVPELYGGFWYDNPEAGFTSSSEAQNTYVYFPRGTHPFSGGARLGAYGVAGLAQSQDAAYAAAQQGLLPPDFVVHRNAEATKSWFMFDDEIVVMAAGVGDPAGRAVTTTVDARVSEPADEIVLSGRLANGDRWSGTGDRAAPLAWLRWANATRATAVGYVFIGGERRPAVTLDTVTRSLRALRAANPDTPVTRRVFSLTFEQPPGDRPRAMAWALVPGASERRLRAYAHGPLAVLSNTTRLQAVEHTGLRLLAANAFAPGTHRAGRLSVEGPASVLLREADDGTVSLALADPTTERDRVAVVLRGRRLRPVDVDAGVTVRGVPGGTRIEAATGRAYGRSLVALLRE</sequence>
<dbReference type="InterPro" id="IPR006311">
    <property type="entry name" value="TAT_signal"/>
</dbReference>
<reference evidence="11 12" key="1">
    <citation type="submission" date="2018-09" db="EMBL/GenBank/DDBJ databases">
        <title>Streptomyces sp. nov. DS1-2, an endophytic actinomycete isolated from roots of Dendrobium scabrilingue.</title>
        <authorList>
            <person name="Kuncharoen N."/>
            <person name="Kudo T."/>
            <person name="Ohkuma M."/>
            <person name="Yuki M."/>
            <person name="Tanasupawat S."/>
        </authorList>
    </citation>
    <scope>NUCLEOTIDE SEQUENCE [LARGE SCALE GENOMIC DNA]</scope>
    <source>
        <strain evidence="9 12">AZ1-7</strain>
        <strain evidence="10 11">DS1-2</strain>
    </source>
</reference>
<dbReference type="Gene3D" id="2.70.98.10">
    <property type="match status" value="1"/>
</dbReference>
<dbReference type="InterPro" id="IPR012970">
    <property type="entry name" value="Lyase_8_alpha_N"/>
</dbReference>
<evidence type="ECO:0000256" key="2">
    <source>
        <dbReference type="ARBA" id="ARBA00022729"/>
    </source>
</evidence>
<dbReference type="InterPro" id="IPR003159">
    <property type="entry name" value="Lyase_8_central_dom"/>
</dbReference>
<evidence type="ECO:0000259" key="7">
    <source>
        <dbReference type="Pfam" id="PF02884"/>
    </source>
</evidence>
<feature type="chain" id="PRO_5017314857" evidence="5">
    <location>
        <begin position="29"/>
        <end position="851"/>
    </location>
</feature>
<feature type="domain" description="Polysaccharide lyase family 8 C-terminal" evidence="7">
    <location>
        <begin position="739"/>
        <end position="803"/>
    </location>
</feature>
<dbReference type="Pfam" id="PF02884">
    <property type="entry name" value="Lyase_8_C"/>
    <property type="match status" value="1"/>
</dbReference>
<gene>
    <name evidence="10" type="ORF">D7318_21555</name>
    <name evidence="9" type="ORF">D7319_22695</name>
</gene>
<evidence type="ECO:0000259" key="8">
    <source>
        <dbReference type="Pfam" id="PF08124"/>
    </source>
</evidence>
<dbReference type="Pfam" id="PF08124">
    <property type="entry name" value="Lyase_8_N"/>
    <property type="match status" value="1"/>
</dbReference>
<dbReference type="GO" id="GO:0005576">
    <property type="term" value="C:extracellular region"/>
    <property type="evidence" value="ECO:0007669"/>
    <property type="project" value="InterPro"/>
</dbReference>
<dbReference type="Proteomes" id="UP000275024">
    <property type="component" value="Unassembled WGS sequence"/>
</dbReference>
<dbReference type="InterPro" id="IPR004103">
    <property type="entry name" value="Lyase_8_C"/>
</dbReference>
<dbReference type="SUPFAM" id="SSF48230">
    <property type="entry name" value="Chondroitin AC/alginate lyase"/>
    <property type="match status" value="1"/>
</dbReference>
<comment type="similarity">
    <text evidence="1">Belongs to the polysaccharide lyase 8 family.</text>
</comment>
<dbReference type="EMBL" id="RBDX01000021">
    <property type="protein sequence ID" value="RKN06305.1"/>
    <property type="molecule type" value="Genomic_DNA"/>
</dbReference>
<comment type="caution">
    <text evidence="9">The sequence shown here is derived from an EMBL/GenBank/DDBJ whole genome shotgun (WGS) entry which is preliminary data.</text>
</comment>
<feature type="active site" evidence="4">
    <location>
        <position position="280"/>
    </location>
</feature>
<dbReference type="InterPro" id="IPR014718">
    <property type="entry name" value="GH-type_carb-bd"/>
</dbReference>
<keyword evidence="2 5" id="KW-0732">Signal</keyword>
<evidence type="ECO:0000256" key="4">
    <source>
        <dbReference type="PIRSR" id="PIRSR638970-1"/>
    </source>
</evidence>
<dbReference type="GO" id="GO:0005975">
    <property type="term" value="P:carbohydrate metabolic process"/>
    <property type="evidence" value="ECO:0007669"/>
    <property type="project" value="InterPro"/>
</dbReference>
<dbReference type="Pfam" id="PF02278">
    <property type="entry name" value="Lyase_8"/>
    <property type="match status" value="1"/>
</dbReference>
<evidence type="ECO:0000313" key="12">
    <source>
        <dbReference type="Proteomes" id="UP000275024"/>
    </source>
</evidence>
<dbReference type="InterPro" id="IPR011013">
    <property type="entry name" value="Gal_mutarotase_sf_dom"/>
</dbReference>
<evidence type="ECO:0000256" key="3">
    <source>
        <dbReference type="ARBA" id="ARBA00023239"/>
    </source>
</evidence>
<keyword evidence="3" id="KW-0456">Lyase</keyword>
<feature type="active site" evidence="4">
    <location>
        <position position="271"/>
    </location>
</feature>
<keyword evidence="11" id="KW-1185">Reference proteome</keyword>
<protein>
    <submittedName>
        <fullName evidence="9">Silent information regulator protein Sir2</fullName>
    </submittedName>
</protein>
<evidence type="ECO:0000313" key="10">
    <source>
        <dbReference type="EMBL" id="RKN18635.1"/>
    </source>
</evidence>
<dbReference type="GO" id="GO:0016837">
    <property type="term" value="F:carbon-oxygen lyase activity, acting on polysaccharides"/>
    <property type="evidence" value="ECO:0007669"/>
    <property type="project" value="UniProtKB-ARBA"/>
</dbReference>
<evidence type="ECO:0000313" key="9">
    <source>
        <dbReference type="EMBL" id="RKN06305.1"/>
    </source>
</evidence>
<dbReference type="InterPro" id="IPR011071">
    <property type="entry name" value="Lyase_8-like_C"/>
</dbReference>
<organism evidence="9 12">
    <name type="scientific">Streptomyces radicis</name>
    <dbReference type="NCBI Taxonomy" id="1750517"/>
    <lineage>
        <taxon>Bacteria</taxon>
        <taxon>Bacillati</taxon>
        <taxon>Actinomycetota</taxon>
        <taxon>Actinomycetes</taxon>
        <taxon>Kitasatosporales</taxon>
        <taxon>Streptomycetaceae</taxon>
        <taxon>Streptomyces</taxon>
    </lineage>
</organism>
<dbReference type="Gene3D" id="2.60.220.10">
    <property type="entry name" value="Polysaccharide lyase family 8-like, C-terminal"/>
    <property type="match status" value="1"/>
</dbReference>
<dbReference type="InterPro" id="IPR038970">
    <property type="entry name" value="Lyase_8"/>
</dbReference>